<gene>
    <name evidence="1" type="ORF">AKJ64_02970</name>
</gene>
<evidence type="ECO:0000313" key="2">
    <source>
        <dbReference type="Proteomes" id="UP000070373"/>
    </source>
</evidence>
<keyword evidence="2" id="KW-1185">Reference proteome</keyword>
<organism evidence="1 2">
    <name type="scientific">candidate division MSBL1 archaeon SCGC-AAA259E17</name>
    <dbReference type="NCBI Taxonomy" id="1698263"/>
    <lineage>
        <taxon>Archaea</taxon>
        <taxon>Methanobacteriati</taxon>
        <taxon>Methanobacteriota</taxon>
        <taxon>candidate division MSBL1</taxon>
    </lineage>
</organism>
<reference evidence="1 2" key="1">
    <citation type="journal article" date="2016" name="Sci. Rep.">
        <title>Metabolic traits of an uncultured archaeal lineage -MSBL1- from brine pools of the Red Sea.</title>
        <authorList>
            <person name="Mwirichia R."/>
            <person name="Alam I."/>
            <person name="Rashid M."/>
            <person name="Vinu M."/>
            <person name="Ba-Alawi W."/>
            <person name="Anthony Kamau A."/>
            <person name="Kamanda Ngugi D."/>
            <person name="Goker M."/>
            <person name="Klenk H.P."/>
            <person name="Bajic V."/>
            <person name="Stingl U."/>
        </authorList>
    </citation>
    <scope>NUCLEOTIDE SEQUENCE [LARGE SCALE GENOMIC DNA]</scope>
    <source>
        <strain evidence="1">SCGC-AAA259E17</strain>
    </source>
</reference>
<accession>A0A133UEA2</accession>
<dbReference type="Proteomes" id="UP000070373">
    <property type="component" value="Unassembled WGS sequence"/>
</dbReference>
<name>A0A133UEA2_9EURY</name>
<dbReference type="AlphaFoldDB" id="A0A133UEA2"/>
<comment type="caution">
    <text evidence="1">The sequence shown here is derived from an EMBL/GenBank/DDBJ whole genome shotgun (WGS) entry which is preliminary data.</text>
</comment>
<sequence>MYLKKVTNTHKGETREYAQIVRSVRREDGKPSLEVVRSLGRMETEEDWEWARSVLESMEKGEELVKLKDLKIDRQLELGAIWAADDVWRNCGIQKALMDCTCLAPYNFEHFFFGV</sequence>
<protein>
    <submittedName>
        <fullName evidence="1">Uncharacterized protein</fullName>
    </submittedName>
</protein>
<proteinExistence type="predicted"/>
<dbReference type="EMBL" id="LHXN01000047">
    <property type="protein sequence ID" value="KXA92509.1"/>
    <property type="molecule type" value="Genomic_DNA"/>
</dbReference>
<evidence type="ECO:0000313" key="1">
    <source>
        <dbReference type="EMBL" id="KXA92509.1"/>
    </source>
</evidence>